<dbReference type="Proteomes" id="UP000253506">
    <property type="component" value="Unassembled WGS sequence"/>
</dbReference>
<evidence type="ECO:0000313" key="3">
    <source>
        <dbReference type="Proteomes" id="UP000253506"/>
    </source>
</evidence>
<evidence type="ECO:0000313" key="2">
    <source>
        <dbReference type="EMBL" id="RCX07653.1"/>
    </source>
</evidence>
<keyword evidence="1" id="KW-0472">Membrane</keyword>
<gene>
    <name evidence="2" type="ORF">DFP77_1049</name>
</gene>
<keyword evidence="1" id="KW-0812">Transmembrane</keyword>
<comment type="caution">
    <text evidence="2">The sequence shown here is derived from an EMBL/GenBank/DDBJ whole genome shotgun (WGS) entry which is preliminary data.</text>
</comment>
<feature type="transmembrane region" description="Helical" evidence="1">
    <location>
        <begin position="12"/>
        <end position="34"/>
    </location>
</feature>
<proteinExistence type="predicted"/>
<organism evidence="2 3">
    <name type="scientific">Marinomonas foliarum</name>
    <dbReference type="NCBI Taxonomy" id="491950"/>
    <lineage>
        <taxon>Bacteria</taxon>
        <taxon>Pseudomonadati</taxon>
        <taxon>Pseudomonadota</taxon>
        <taxon>Gammaproteobacteria</taxon>
        <taxon>Oceanospirillales</taxon>
        <taxon>Oceanospirillaceae</taxon>
        <taxon>Marinomonas</taxon>
    </lineage>
</organism>
<dbReference type="OrthoDB" id="6104893at2"/>
<accession>A0A369AEQ4</accession>
<evidence type="ECO:0008006" key="4">
    <source>
        <dbReference type="Google" id="ProtNLM"/>
    </source>
</evidence>
<sequence length="293" mass="33007">MNLRSHLKGSLLVELLVVCALIALFLPLLVTAIARMQERQLLAQTYQDQHIIKAAIDAHIKAQWSRLLSASCRMDEALFLTIGSGALPPLRLASREVSKDSDWLKGVDYGLCRRSITLDENPIETAMDCHWKAGDRVTFSSCESYYHGQVLNVTTRKSVIDFGVDVTLGQSGIIESQEGFYWYVSTGKDGLNALWRTPEESGNSLELWNGVERIAIYPLVDNSSNGFLDTLETRYGNFSLTSIKGLWVEYLYQLSDCKQAGKMEFQQQYQSLRGETWRYFSPCQGVGNQIIVL</sequence>
<dbReference type="AlphaFoldDB" id="A0A369AEQ4"/>
<dbReference type="RefSeq" id="WP_114410795.1">
    <property type="nucleotide sequence ID" value="NZ_QPJQ01000004.1"/>
</dbReference>
<dbReference type="EMBL" id="QPJQ01000004">
    <property type="protein sequence ID" value="RCX07653.1"/>
    <property type="molecule type" value="Genomic_DNA"/>
</dbReference>
<reference evidence="2 3" key="1">
    <citation type="submission" date="2018-07" db="EMBL/GenBank/DDBJ databases">
        <title>Genomic Encyclopedia of Type Strains, Phase III (KMG-III): the genomes of soil and plant-associated and newly described type strains.</title>
        <authorList>
            <person name="Whitman W."/>
        </authorList>
    </citation>
    <scope>NUCLEOTIDE SEQUENCE [LARGE SCALE GENOMIC DNA]</scope>
    <source>
        <strain evidence="2 3">CECT 7731</strain>
    </source>
</reference>
<name>A0A369AEQ4_9GAMM</name>
<evidence type="ECO:0000256" key="1">
    <source>
        <dbReference type="SAM" id="Phobius"/>
    </source>
</evidence>
<keyword evidence="1" id="KW-1133">Transmembrane helix</keyword>
<protein>
    <recommendedName>
        <fullName evidence="4">Prepilin-type N-terminal cleavage/methylation domain-containing protein</fullName>
    </recommendedName>
</protein>